<proteinExistence type="predicted"/>
<dbReference type="RefSeq" id="WP_209987366.1">
    <property type="nucleotide sequence ID" value="NZ_JAGINO010000021.1"/>
</dbReference>
<accession>A0ABU0MQ75</accession>
<dbReference type="EMBL" id="JAUSVU010000019">
    <property type="protein sequence ID" value="MDQ0535631.1"/>
    <property type="molecule type" value="Genomic_DNA"/>
</dbReference>
<protein>
    <submittedName>
        <fullName evidence="1">Uncharacterized protein</fullName>
    </submittedName>
</protein>
<dbReference type="Proteomes" id="UP001244552">
    <property type="component" value="Unassembled WGS sequence"/>
</dbReference>
<comment type="caution">
    <text evidence="1">The sequence shown here is derived from an EMBL/GenBank/DDBJ whole genome shotgun (WGS) entry which is preliminary data.</text>
</comment>
<gene>
    <name evidence="1" type="ORF">QO018_004515</name>
</gene>
<name>A0ABU0MQ75_9PROT</name>
<organism evidence="1 2">
    <name type="scientific">Azospirillum picis</name>
    <dbReference type="NCBI Taxonomy" id="488438"/>
    <lineage>
        <taxon>Bacteria</taxon>
        <taxon>Pseudomonadati</taxon>
        <taxon>Pseudomonadota</taxon>
        <taxon>Alphaproteobacteria</taxon>
        <taxon>Rhodospirillales</taxon>
        <taxon>Azospirillaceae</taxon>
        <taxon>Azospirillum</taxon>
    </lineage>
</organism>
<keyword evidence="2" id="KW-1185">Reference proteome</keyword>
<sequence>MQATIRASTDLFAREVRRPARNTQTPPMTGGPAAPAFPIEHYSFEGLELDLHNMPEAAELLLLEGGSEERLGVTNKKESQRIALFDAFREKTANGQDMVVVCSGMGSNQRWDVFLRSEQGYSRSIDLSLRIQHAPNRDDARQGLQQP</sequence>
<evidence type="ECO:0000313" key="2">
    <source>
        <dbReference type="Proteomes" id="UP001244552"/>
    </source>
</evidence>
<reference evidence="1 2" key="1">
    <citation type="submission" date="2023-07" db="EMBL/GenBank/DDBJ databases">
        <title>Genomic Encyclopedia of Type Strains, Phase IV (KMG-IV): sequencing the most valuable type-strain genomes for metagenomic binning, comparative biology and taxonomic classification.</title>
        <authorList>
            <person name="Goeker M."/>
        </authorList>
    </citation>
    <scope>NUCLEOTIDE SEQUENCE [LARGE SCALE GENOMIC DNA]</scope>
    <source>
        <strain evidence="1 2">DSM 19922</strain>
    </source>
</reference>
<evidence type="ECO:0000313" key="1">
    <source>
        <dbReference type="EMBL" id="MDQ0535631.1"/>
    </source>
</evidence>